<protein>
    <submittedName>
        <fullName evidence="3">Transcription factor AP-4-like</fullName>
    </submittedName>
</protein>
<feature type="compositionally biased region" description="Gly residues" evidence="1">
    <location>
        <begin position="70"/>
        <end position="87"/>
    </location>
</feature>
<feature type="region of interest" description="Disordered" evidence="1">
    <location>
        <begin position="133"/>
        <end position="163"/>
    </location>
</feature>
<feature type="compositionally biased region" description="Pro residues" evidence="1">
    <location>
        <begin position="140"/>
        <end position="156"/>
    </location>
</feature>
<evidence type="ECO:0000313" key="2">
    <source>
        <dbReference type="Proteomes" id="UP000695022"/>
    </source>
</evidence>
<evidence type="ECO:0000313" key="3">
    <source>
        <dbReference type="RefSeq" id="XP_014681165.1"/>
    </source>
</evidence>
<gene>
    <name evidence="3" type="primary">LOC106821043</name>
</gene>
<accession>A0ABM1F9P4</accession>
<dbReference type="GeneID" id="106821043"/>
<proteinExistence type="predicted"/>
<name>A0ABM1F9P4_PRICU</name>
<feature type="region of interest" description="Disordered" evidence="1">
    <location>
        <begin position="64"/>
        <end position="87"/>
    </location>
</feature>
<dbReference type="Proteomes" id="UP000695022">
    <property type="component" value="Unplaced"/>
</dbReference>
<evidence type="ECO:0000256" key="1">
    <source>
        <dbReference type="SAM" id="MobiDB-lite"/>
    </source>
</evidence>
<feature type="region of interest" description="Disordered" evidence="1">
    <location>
        <begin position="1"/>
        <end position="30"/>
    </location>
</feature>
<dbReference type="RefSeq" id="XP_014681165.1">
    <property type="nucleotide sequence ID" value="XM_014825679.1"/>
</dbReference>
<organism evidence="2 3">
    <name type="scientific">Priapulus caudatus</name>
    <name type="common">Priapulid worm</name>
    <dbReference type="NCBI Taxonomy" id="37621"/>
    <lineage>
        <taxon>Eukaryota</taxon>
        <taxon>Metazoa</taxon>
        <taxon>Ecdysozoa</taxon>
        <taxon>Scalidophora</taxon>
        <taxon>Priapulida</taxon>
        <taxon>Priapulimorpha</taxon>
        <taxon>Priapulimorphida</taxon>
        <taxon>Priapulidae</taxon>
        <taxon>Priapulus</taxon>
    </lineage>
</organism>
<reference evidence="3" key="1">
    <citation type="submission" date="2025-08" db="UniProtKB">
        <authorList>
            <consortium name="RefSeq"/>
        </authorList>
    </citation>
    <scope>IDENTIFICATION</scope>
</reference>
<sequence>MTPETDDGGSGGGGGSSSRTSSSSSLLEELKREMVELRGQLERERRIRHVVEEEKLQLEEQLTAAHTERLGGGAGAAGGGGGGAGGGDGGHARIPDIHARIPFYYPPPVHEEKYMVPPPAGTQYVFSPGAIKTEQERPTPATPPPPPQQQQNPPSPIASQMSRQNLETIVQAIRHLEGEIFNDDLSVDKENSIARKEARKSLVSEKHPVLKDELHRPIAATQFNRPGVIVQS</sequence>
<keyword evidence="2" id="KW-1185">Reference proteome</keyword>